<keyword evidence="4" id="KW-1185">Reference proteome</keyword>
<sequence>MKKAKLVIICTQNSARSQLAEAFFKKYGDDMLEVHSAGFEPTEVNPYAVQVMKEIGIDISGQHSKGVREFLGKMSFGYVIAVCKKAEGKCPVIFPGARQLLSWPFDDPAAFEGTEEETRQKFRQVRDEIDEKVKEWLQEYRGQQDHLK</sequence>
<comment type="caution">
    <text evidence="3">The sequence shown here is derived from an EMBL/GenBank/DDBJ whole genome shotgun (WGS) entry which is preliminary data.</text>
</comment>
<feature type="domain" description="Phosphotyrosine protein phosphatase I" evidence="2">
    <location>
        <begin position="4"/>
        <end position="139"/>
    </location>
</feature>
<accession>I8RKM5</accession>
<dbReference type="RefSeq" id="WP_007930622.1">
    <property type="nucleotide sequence ID" value="NZ_AKVJ01000004.1"/>
</dbReference>
<dbReference type="GO" id="GO:0046685">
    <property type="term" value="P:response to arsenic-containing substance"/>
    <property type="evidence" value="ECO:0007669"/>
    <property type="project" value="UniProtKB-KW"/>
</dbReference>
<evidence type="ECO:0000259" key="2">
    <source>
        <dbReference type="SMART" id="SM00226"/>
    </source>
</evidence>
<evidence type="ECO:0000313" key="4">
    <source>
        <dbReference type="Proteomes" id="UP000004324"/>
    </source>
</evidence>
<gene>
    <name evidence="3" type="ORF">FB4_2000</name>
</gene>
<name>I8RKM5_9FIRM</name>
<proteinExistence type="predicted"/>
<dbReference type="SUPFAM" id="SSF52788">
    <property type="entry name" value="Phosphotyrosine protein phosphatases I"/>
    <property type="match status" value="1"/>
</dbReference>
<evidence type="ECO:0000256" key="1">
    <source>
        <dbReference type="ARBA" id="ARBA00022849"/>
    </source>
</evidence>
<dbReference type="InterPro" id="IPR036196">
    <property type="entry name" value="Ptyr_pPase_sf"/>
</dbReference>
<reference evidence="3 4" key="1">
    <citation type="journal article" date="2012" name="J. Bacteriol.">
        <title>Draft Genome Sequences for Two Metal-Reducing Pelosinus fermentans Strains Isolated from a Cr(VI)-Contaminated Site and for Type Strain R7.</title>
        <authorList>
            <person name="Brown S.D."/>
            <person name="Podar M."/>
            <person name="Klingeman D.M."/>
            <person name="Johnson C.M."/>
            <person name="Yang Z.K."/>
            <person name="Utturkar S.M."/>
            <person name="Land M.L."/>
            <person name="Mosher J.J."/>
            <person name="Hurt R.A.Jr."/>
            <person name="Phelps T.J."/>
            <person name="Palumbo A.V."/>
            <person name="Arkin A.P."/>
            <person name="Hazen T.C."/>
            <person name="Elias D.A."/>
        </authorList>
    </citation>
    <scope>NUCLEOTIDE SEQUENCE [LARGE SCALE GENOMIC DNA]</scope>
    <source>
        <strain evidence="3 4">B4</strain>
    </source>
</reference>
<protein>
    <submittedName>
        <fullName evidence="3">Phosphotyrosine protein phosphatase I superfamily</fullName>
    </submittedName>
</protein>
<dbReference type="Gene3D" id="3.40.50.2300">
    <property type="match status" value="1"/>
</dbReference>
<dbReference type="PANTHER" id="PTHR43428:SF1">
    <property type="entry name" value="ARSENATE REDUCTASE"/>
    <property type="match status" value="1"/>
</dbReference>
<dbReference type="SMART" id="SM00226">
    <property type="entry name" value="LMWPc"/>
    <property type="match status" value="1"/>
</dbReference>
<organism evidence="3 4">
    <name type="scientific">Pelosinus fermentans B4</name>
    <dbReference type="NCBI Taxonomy" id="1149862"/>
    <lineage>
        <taxon>Bacteria</taxon>
        <taxon>Bacillati</taxon>
        <taxon>Bacillota</taxon>
        <taxon>Negativicutes</taxon>
        <taxon>Selenomonadales</taxon>
        <taxon>Sporomusaceae</taxon>
        <taxon>Pelosinus</taxon>
    </lineage>
</organism>
<dbReference type="PANTHER" id="PTHR43428">
    <property type="entry name" value="ARSENATE REDUCTASE"/>
    <property type="match status" value="1"/>
</dbReference>
<dbReference type="OrthoDB" id="9784339at2"/>
<dbReference type="EMBL" id="AKVJ01000004">
    <property type="protein sequence ID" value="EIW20788.1"/>
    <property type="molecule type" value="Genomic_DNA"/>
</dbReference>
<dbReference type="Pfam" id="PF01451">
    <property type="entry name" value="LMWPc"/>
    <property type="match status" value="1"/>
</dbReference>
<dbReference type="InterPro" id="IPR023485">
    <property type="entry name" value="Ptyr_pPase"/>
</dbReference>
<dbReference type="Proteomes" id="UP000004324">
    <property type="component" value="Unassembled WGS sequence"/>
</dbReference>
<dbReference type="PATRIC" id="fig|1149862.3.peg.273"/>
<keyword evidence="1" id="KW-0059">Arsenical resistance</keyword>
<evidence type="ECO:0000313" key="3">
    <source>
        <dbReference type="EMBL" id="EIW20788.1"/>
    </source>
</evidence>
<dbReference type="CDD" id="cd16345">
    <property type="entry name" value="LMWP_ArsC"/>
    <property type="match status" value="1"/>
</dbReference>
<dbReference type="AlphaFoldDB" id="I8RKM5"/>